<feature type="transmembrane region" description="Helical" evidence="1">
    <location>
        <begin position="169"/>
        <end position="191"/>
    </location>
</feature>
<dbReference type="AlphaFoldDB" id="A0A0S4M671"/>
<gene>
    <name evidence="2" type="ORF">Ark11_1627</name>
</gene>
<dbReference type="EMBL" id="LN906597">
    <property type="protein sequence ID" value="CUT18418.1"/>
    <property type="molecule type" value="Genomic_DNA"/>
</dbReference>
<organism evidence="2 3">
    <name type="scientific">Candidatus Ichthyocystis hellenicum</name>
    <dbReference type="NCBI Taxonomy" id="1561003"/>
    <lineage>
        <taxon>Bacteria</taxon>
        <taxon>Pseudomonadati</taxon>
        <taxon>Pseudomonadota</taxon>
        <taxon>Betaproteobacteria</taxon>
        <taxon>Burkholderiales</taxon>
        <taxon>Candidatus Ichthyocystis</taxon>
    </lineage>
</organism>
<protein>
    <submittedName>
        <fullName evidence="2">Putative membrane protein</fullName>
    </submittedName>
</protein>
<dbReference type="RefSeq" id="WP_092490763.1">
    <property type="nucleotide sequence ID" value="NZ_LN906597.1"/>
</dbReference>
<proteinExistence type="predicted"/>
<feature type="transmembrane region" description="Helical" evidence="1">
    <location>
        <begin position="126"/>
        <end position="149"/>
    </location>
</feature>
<keyword evidence="1" id="KW-1133">Transmembrane helix</keyword>
<keyword evidence="3" id="KW-1185">Reference proteome</keyword>
<dbReference type="Proteomes" id="UP000198651">
    <property type="component" value="Chromosome I"/>
</dbReference>
<reference evidence="3" key="1">
    <citation type="submission" date="2015-11" db="EMBL/GenBank/DDBJ databases">
        <authorList>
            <person name="Seth-Smith H.M.B."/>
        </authorList>
    </citation>
    <scope>NUCLEOTIDE SEQUENCE [LARGE SCALE GENOMIC DNA]</scope>
    <source>
        <strain evidence="3">2013Ark11</strain>
    </source>
</reference>
<evidence type="ECO:0000256" key="1">
    <source>
        <dbReference type="SAM" id="Phobius"/>
    </source>
</evidence>
<sequence length="207" mass="23313">MQVSNCTVVEPEEIVSIDVDPEASYEVTTEINDPTEPETGPSQLSALIPCESGVDACTDIIQKDSGIPKKIERVVANPNLLREPPREPPINNRNVYRPAFNPNYNIWIRNIRNFAFYHMDELIKTFSLFLVLLVPVTAFSISIFPISTYCKELSNPLAGKLKSDPCSNSVLVAIALAMTFILVSITFLYCLKKIILRMYPQPQIQHR</sequence>
<accession>A0A0S4M671</accession>
<dbReference type="STRING" id="1561003.Ark11_1627"/>
<evidence type="ECO:0000313" key="3">
    <source>
        <dbReference type="Proteomes" id="UP000198651"/>
    </source>
</evidence>
<name>A0A0S4M671_9BURK</name>
<evidence type="ECO:0000313" key="2">
    <source>
        <dbReference type="EMBL" id="CUT18418.1"/>
    </source>
</evidence>
<keyword evidence="1" id="KW-0472">Membrane</keyword>
<keyword evidence="1" id="KW-0812">Transmembrane</keyword>